<organism evidence="10 11">
    <name type="scientific">Orchesella dallaii</name>
    <dbReference type="NCBI Taxonomy" id="48710"/>
    <lineage>
        <taxon>Eukaryota</taxon>
        <taxon>Metazoa</taxon>
        <taxon>Ecdysozoa</taxon>
        <taxon>Arthropoda</taxon>
        <taxon>Hexapoda</taxon>
        <taxon>Collembola</taxon>
        <taxon>Entomobryomorpha</taxon>
        <taxon>Entomobryoidea</taxon>
        <taxon>Orchesellidae</taxon>
        <taxon>Orchesellinae</taxon>
        <taxon>Orchesella</taxon>
    </lineage>
</organism>
<dbReference type="Proteomes" id="UP001642540">
    <property type="component" value="Unassembled WGS sequence"/>
</dbReference>
<evidence type="ECO:0000259" key="9">
    <source>
        <dbReference type="PROSITE" id="PS50803"/>
    </source>
</evidence>
<dbReference type="Pfam" id="PF03826">
    <property type="entry name" value="OAR"/>
    <property type="match status" value="1"/>
</dbReference>
<dbReference type="PROSITE" id="PS50803">
    <property type="entry name" value="OAR"/>
    <property type="match status" value="1"/>
</dbReference>
<feature type="region of interest" description="Disordered" evidence="7">
    <location>
        <begin position="270"/>
        <end position="384"/>
    </location>
</feature>
<dbReference type="InterPro" id="IPR009057">
    <property type="entry name" value="Homeodomain-like_sf"/>
</dbReference>
<feature type="compositionally biased region" description="Basic and acidic residues" evidence="7">
    <location>
        <begin position="270"/>
        <end position="279"/>
    </location>
</feature>
<keyword evidence="4 5" id="KW-0539">Nucleus</keyword>
<dbReference type="InterPro" id="IPR017970">
    <property type="entry name" value="Homeobox_CS"/>
</dbReference>
<keyword evidence="3 5" id="KW-0371">Homeobox</keyword>
<evidence type="ECO:0008006" key="12">
    <source>
        <dbReference type="Google" id="ProtNLM"/>
    </source>
</evidence>
<evidence type="ECO:0000256" key="3">
    <source>
        <dbReference type="ARBA" id="ARBA00023155"/>
    </source>
</evidence>
<dbReference type="InterPro" id="IPR001356">
    <property type="entry name" value="HD"/>
</dbReference>
<dbReference type="Gene3D" id="1.10.10.60">
    <property type="entry name" value="Homeodomain-like"/>
    <property type="match status" value="1"/>
</dbReference>
<feature type="DNA-binding region" description="Homeobox" evidence="5">
    <location>
        <begin position="214"/>
        <end position="273"/>
    </location>
</feature>
<evidence type="ECO:0000256" key="5">
    <source>
        <dbReference type="PROSITE-ProRule" id="PRU00108"/>
    </source>
</evidence>
<evidence type="ECO:0000256" key="2">
    <source>
        <dbReference type="ARBA" id="ARBA00023125"/>
    </source>
</evidence>
<evidence type="ECO:0000259" key="8">
    <source>
        <dbReference type="PROSITE" id="PS50071"/>
    </source>
</evidence>
<evidence type="ECO:0000256" key="4">
    <source>
        <dbReference type="ARBA" id="ARBA00023242"/>
    </source>
</evidence>
<evidence type="ECO:0000313" key="10">
    <source>
        <dbReference type="EMBL" id="CAL8090760.1"/>
    </source>
</evidence>
<dbReference type="InterPro" id="IPR050649">
    <property type="entry name" value="Paired_Homeobox_TFs"/>
</dbReference>
<feature type="compositionally biased region" description="Polar residues" evidence="7">
    <location>
        <begin position="327"/>
        <end position="344"/>
    </location>
</feature>
<accession>A0ABP1Q7G9</accession>
<dbReference type="PROSITE" id="PS50071">
    <property type="entry name" value="HOMEOBOX_2"/>
    <property type="match status" value="1"/>
</dbReference>
<keyword evidence="11" id="KW-1185">Reference proteome</keyword>
<keyword evidence="2 5" id="KW-0238">DNA-binding</keyword>
<comment type="caution">
    <text evidence="10">The sequence shown here is derived from an EMBL/GenBank/DDBJ whole genome shotgun (WGS) entry which is preliminary data.</text>
</comment>
<dbReference type="Pfam" id="PF00046">
    <property type="entry name" value="Homeodomain"/>
    <property type="match status" value="1"/>
</dbReference>
<reference evidence="10 11" key="1">
    <citation type="submission" date="2024-08" db="EMBL/GenBank/DDBJ databases">
        <authorList>
            <person name="Cucini C."/>
            <person name="Frati F."/>
        </authorList>
    </citation>
    <scope>NUCLEOTIDE SEQUENCE [LARGE SCALE GENOMIC DNA]</scope>
</reference>
<evidence type="ECO:0000313" key="11">
    <source>
        <dbReference type="Proteomes" id="UP001642540"/>
    </source>
</evidence>
<proteinExistence type="predicted"/>
<sequence length="515" mass="55951">MMISKMIGIGKNECTIEKRVGSVSPTIVPTSVQTSTGIEFFGHGATSSSSTKAMQSPVRSASSSPKMQMCASPRYYSGLSPHGHLPLPHHAFVSPIPSLLFNQPHSHASAFSAAAAAALNAVVSQSGSRTSENGLVHHHGGATLHSNPFFAAAAAAAAGMHHHMHMDDHGCGNSILGGNVNALLAGIGTNNIPNSHHIPHHHGHQDPGFVRRKQRRNRTTFTLQQLEELETAFAQTHYPDVFTREDLAMKINLTEARVQVWFQNRRAKWRKAERLKEETSPTSSQSEKEHKRNNITPSPTNSSRSCGSTRSNESKCKQERLSPVIVDSSSGKNEDSSTLISSSAEHGADLDVDGETEDDQSNTCVQKPLARMEKESEKPNSTVRFPSSVYPNAFRPIILTASEEDQGTSVFSKQSAINANPYVIKCVNVSSSECCDSSPIFNPLYLHEKRVVSPPSGIRSSSVAYLRRKAQEHSAALLSSFHQSVLRAQAQGMVVTKHVSSEEDDTDEDECVESM</sequence>
<dbReference type="CDD" id="cd00086">
    <property type="entry name" value="homeodomain"/>
    <property type="match status" value="1"/>
</dbReference>
<feature type="compositionally biased region" description="Polar residues" evidence="7">
    <location>
        <begin position="294"/>
        <end position="311"/>
    </location>
</feature>
<name>A0ABP1Q7G9_9HEXA</name>
<dbReference type="PANTHER" id="PTHR24329:SF543">
    <property type="entry name" value="FI01017P-RELATED"/>
    <property type="match status" value="1"/>
</dbReference>
<evidence type="ECO:0000256" key="6">
    <source>
        <dbReference type="RuleBase" id="RU000682"/>
    </source>
</evidence>
<evidence type="ECO:0000256" key="1">
    <source>
        <dbReference type="ARBA" id="ARBA00004123"/>
    </source>
</evidence>
<dbReference type="EMBL" id="CAXLJM020000024">
    <property type="protein sequence ID" value="CAL8090760.1"/>
    <property type="molecule type" value="Genomic_DNA"/>
</dbReference>
<gene>
    <name evidence="10" type="ORF">ODALV1_LOCUS7745</name>
</gene>
<dbReference type="InterPro" id="IPR003654">
    <property type="entry name" value="OAR_dom"/>
</dbReference>
<protein>
    <recommendedName>
        <fullName evidence="12">Dorsal root ganglia homeobox protein</fullName>
    </recommendedName>
</protein>
<dbReference type="PROSITE" id="PS00027">
    <property type="entry name" value="HOMEOBOX_1"/>
    <property type="match status" value="1"/>
</dbReference>
<evidence type="ECO:0000256" key="7">
    <source>
        <dbReference type="SAM" id="MobiDB-lite"/>
    </source>
</evidence>
<dbReference type="SUPFAM" id="SSF46689">
    <property type="entry name" value="Homeodomain-like"/>
    <property type="match status" value="1"/>
</dbReference>
<comment type="subcellular location">
    <subcellularLocation>
        <location evidence="1 5 6">Nucleus</location>
    </subcellularLocation>
</comment>
<dbReference type="PANTHER" id="PTHR24329">
    <property type="entry name" value="HOMEOBOX PROTEIN ARISTALESS"/>
    <property type="match status" value="1"/>
</dbReference>
<dbReference type="SMART" id="SM00389">
    <property type="entry name" value="HOX"/>
    <property type="match status" value="1"/>
</dbReference>
<feature type="domain" description="OAR" evidence="9">
    <location>
        <begin position="461"/>
        <end position="474"/>
    </location>
</feature>
<feature type="domain" description="Homeobox" evidence="8">
    <location>
        <begin position="212"/>
        <end position="272"/>
    </location>
</feature>
<feature type="region of interest" description="Disordered" evidence="7">
    <location>
        <begin position="45"/>
        <end position="65"/>
    </location>
</feature>
<feature type="compositionally biased region" description="Acidic residues" evidence="7">
    <location>
        <begin position="350"/>
        <end position="360"/>
    </location>
</feature>